<evidence type="ECO:0000256" key="1">
    <source>
        <dbReference type="ARBA" id="ARBA00022448"/>
    </source>
</evidence>
<feature type="compositionally biased region" description="Low complexity" evidence="5">
    <location>
        <begin position="45"/>
        <end position="55"/>
    </location>
</feature>
<dbReference type="AlphaFoldDB" id="A0A0K1E937"/>
<dbReference type="InterPro" id="IPR000923">
    <property type="entry name" value="BlueCu_1"/>
</dbReference>
<dbReference type="GO" id="GO:0009055">
    <property type="term" value="F:electron transfer activity"/>
    <property type="evidence" value="ECO:0007669"/>
    <property type="project" value="InterPro"/>
</dbReference>
<dbReference type="OrthoDB" id="5521626at2"/>
<evidence type="ECO:0000256" key="6">
    <source>
        <dbReference type="SAM" id="SignalP"/>
    </source>
</evidence>
<keyword evidence="4" id="KW-0186">Copper</keyword>
<reference evidence="8 9" key="1">
    <citation type="submission" date="2015-07" db="EMBL/GenBank/DDBJ databases">
        <title>Genome analysis of myxobacterium Chondromyces crocatus Cm c5 reveals a high potential for natural compound synthesis and the genetic basis for the loss of fruiting body formation.</title>
        <authorList>
            <person name="Zaburannyi N."/>
            <person name="Bunk B."/>
            <person name="Maier J."/>
            <person name="Overmann J."/>
            <person name="Mueller R."/>
        </authorList>
    </citation>
    <scope>NUCLEOTIDE SEQUENCE [LARGE SCALE GENOMIC DNA]</scope>
    <source>
        <strain evidence="8 9">Cm c5</strain>
    </source>
</reference>
<dbReference type="InterPro" id="IPR008972">
    <property type="entry name" value="Cupredoxin"/>
</dbReference>
<keyword evidence="2" id="KW-0479">Metal-binding</keyword>
<dbReference type="Pfam" id="PF00127">
    <property type="entry name" value="Copper-bind"/>
    <property type="match status" value="1"/>
</dbReference>
<dbReference type="SUPFAM" id="SSF49503">
    <property type="entry name" value="Cupredoxins"/>
    <property type="match status" value="1"/>
</dbReference>
<dbReference type="PROSITE" id="PS00196">
    <property type="entry name" value="COPPER_BLUE"/>
    <property type="match status" value="1"/>
</dbReference>
<feature type="compositionally biased region" description="Gly residues" evidence="5">
    <location>
        <begin position="56"/>
        <end position="83"/>
    </location>
</feature>
<feature type="signal peptide" evidence="6">
    <location>
        <begin position="1"/>
        <end position="21"/>
    </location>
</feature>
<dbReference type="GO" id="GO:0005507">
    <property type="term" value="F:copper ion binding"/>
    <property type="evidence" value="ECO:0007669"/>
    <property type="project" value="InterPro"/>
</dbReference>
<dbReference type="Proteomes" id="UP000067626">
    <property type="component" value="Chromosome"/>
</dbReference>
<feature type="chain" id="PRO_5005459054" description="Blue (type 1) copper domain-containing protein" evidence="6">
    <location>
        <begin position="22"/>
        <end position="197"/>
    </location>
</feature>
<dbReference type="PROSITE" id="PS51257">
    <property type="entry name" value="PROKAR_LIPOPROTEIN"/>
    <property type="match status" value="1"/>
</dbReference>
<evidence type="ECO:0000256" key="5">
    <source>
        <dbReference type="SAM" id="MobiDB-lite"/>
    </source>
</evidence>
<proteinExistence type="predicted"/>
<evidence type="ECO:0000313" key="9">
    <source>
        <dbReference type="Proteomes" id="UP000067626"/>
    </source>
</evidence>
<keyword evidence="6" id="KW-0732">Signal</keyword>
<organism evidence="8 9">
    <name type="scientific">Chondromyces crocatus</name>
    <dbReference type="NCBI Taxonomy" id="52"/>
    <lineage>
        <taxon>Bacteria</taxon>
        <taxon>Pseudomonadati</taxon>
        <taxon>Myxococcota</taxon>
        <taxon>Polyangia</taxon>
        <taxon>Polyangiales</taxon>
        <taxon>Polyangiaceae</taxon>
        <taxon>Chondromyces</taxon>
    </lineage>
</organism>
<feature type="compositionally biased region" description="Gly residues" evidence="5">
    <location>
        <begin position="33"/>
        <end position="44"/>
    </location>
</feature>
<feature type="domain" description="Blue (type 1) copper" evidence="7">
    <location>
        <begin position="113"/>
        <end position="195"/>
    </location>
</feature>
<evidence type="ECO:0000313" key="8">
    <source>
        <dbReference type="EMBL" id="AKT37369.1"/>
    </source>
</evidence>
<evidence type="ECO:0000259" key="7">
    <source>
        <dbReference type="Pfam" id="PF00127"/>
    </source>
</evidence>
<feature type="region of interest" description="Disordered" evidence="5">
    <location>
        <begin position="28"/>
        <end position="93"/>
    </location>
</feature>
<dbReference type="InterPro" id="IPR028871">
    <property type="entry name" value="BlueCu_1_BS"/>
</dbReference>
<keyword evidence="9" id="KW-1185">Reference proteome</keyword>
<evidence type="ECO:0000256" key="4">
    <source>
        <dbReference type="ARBA" id="ARBA00023008"/>
    </source>
</evidence>
<gene>
    <name evidence="8" type="ORF">CMC5_015040</name>
</gene>
<dbReference type="Gene3D" id="2.60.40.420">
    <property type="entry name" value="Cupredoxins - blue copper proteins"/>
    <property type="match status" value="1"/>
</dbReference>
<name>A0A0K1E937_CHOCO</name>
<accession>A0A0K1E937</accession>
<evidence type="ECO:0000256" key="3">
    <source>
        <dbReference type="ARBA" id="ARBA00022982"/>
    </source>
</evidence>
<keyword evidence="3" id="KW-0249">Electron transport</keyword>
<protein>
    <recommendedName>
        <fullName evidence="7">Blue (type 1) copper domain-containing protein</fullName>
    </recommendedName>
</protein>
<dbReference type="KEGG" id="ccro:CMC5_015040"/>
<evidence type="ECO:0000256" key="2">
    <source>
        <dbReference type="ARBA" id="ARBA00022723"/>
    </source>
</evidence>
<sequence>MKLQNRLGLLGAAGLLVMAMASVGCSDDDGSSNTGGGGGAGGGTTTTTTTTDTNAGGAGGTGGAGGEGGTSGEGGAGGEGGGASAVNGCAPETAEDRTGEAAVSVAFGGGLGQVYSPKCVTVSVGTVVTFTGSFQNHPLQGGVVENGSGEPATTGPFATVTNSGNSKAVTLDDAGTYPYYCVPHAQMGMTGVVYVVP</sequence>
<dbReference type="EMBL" id="CP012159">
    <property type="protein sequence ID" value="AKT37369.1"/>
    <property type="molecule type" value="Genomic_DNA"/>
</dbReference>
<keyword evidence="1" id="KW-0813">Transport</keyword>
<dbReference type="RefSeq" id="WP_050429745.1">
    <property type="nucleotide sequence ID" value="NZ_CP012159.1"/>
</dbReference>